<keyword evidence="1" id="KW-0449">Lipoprotein</keyword>
<gene>
    <name evidence="1" type="ORF">DI598_01885</name>
</gene>
<dbReference type="Proteomes" id="UP000249645">
    <property type="component" value="Unassembled WGS sequence"/>
</dbReference>
<comment type="caution">
    <text evidence="1">The sequence shown here is derived from an EMBL/GenBank/DDBJ whole genome shotgun (WGS) entry which is preliminary data.</text>
</comment>
<dbReference type="InterPro" id="IPR024302">
    <property type="entry name" value="SusD-like"/>
</dbReference>
<protein>
    <submittedName>
        <fullName evidence="1">SusD/RagB family nutrient-binding outer membrane lipoprotein</fullName>
    </submittedName>
</protein>
<dbReference type="Gene3D" id="1.25.40.390">
    <property type="match status" value="1"/>
</dbReference>
<organism evidence="1 2">
    <name type="scientific">Pseudopedobacter saltans</name>
    <dbReference type="NCBI Taxonomy" id="151895"/>
    <lineage>
        <taxon>Bacteria</taxon>
        <taxon>Pseudomonadati</taxon>
        <taxon>Bacteroidota</taxon>
        <taxon>Sphingobacteriia</taxon>
        <taxon>Sphingobacteriales</taxon>
        <taxon>Sphingobacteriaceae</taxon>
        <taxon>Pseudopedobacter</taxon>
    </lineage>
</organism>
<evidence type="ECO:0000313" key="1">
    <source>
        <dbReference type="EMBL" id="PZP51964.1"/>
    </source>
</evidence>
<dbReference type="EMBL" id="QFOI01000016">
    <property type="protein sequence ID" value="PZP51964.1"/>
    <property type="molecule type" value="Genomic_DNA"/>
</dbReference>
<evidence type="ECO:0000313" key="2">
    <source>
        <dbReference type="Proteomes" id="UP000249645"/>
    </source>
</evidence>
<dbReference type="InterPro" id="IPR011990">
    <property type="entry name" value="TPR-like_helical_dom_sf"/>
</dbReference>
<sequence length="532" mass="57924">MRKKHFNINIKYALVGCIATSIAMTSCTKKFDEWNTDKYAAANATLLPGVGTSQLEIFHDYQTGINLSEDSWSGYMMSPSIGNFGGGSNNLNYNFGPNWQNNSFNPVYRYTMAKFKALNSKGLAELFPEVYATTRLIEVTAIARVTDRFGAIPYSSTGTIASTYAYDTQKDVYSLMFSRIDSALTLLKNYTQTYPGVISQVGDNDFVYAGDMAKWIKYANTLRLRLAMHIVKVDPATAKLQGEKALADAGGLLSDASDVAKIKIYSGWNGGTNDYNLVAGWGDTRANAAIVSYMNGYNDPRISKYFLPATDASVSGQYIGIRIGGIVGNRATYVGYSNLNIDGAFAQTSSQLIMSSAEAWFLKAEAALRGWTGAGDAQTNYQQGITVSMNEWGATIGDYLNNATGTQTAYTDPNGSSNNSPALSTITVKWDNAASNEQKLERIITQKWIAIFPDGADAWADYRRTGYPKLFPVVVNNSGGTISTSIQIRRMPYPSDEYLNNASAVAAAVQNTLGGKDNGGTRVWWDVDGSNF</sequence>
<dbReference type="SUPFAM" id="SSF48452">
    <property type="entry name" value="TPR-like"/>
    <property type="match status" value="1"/>
</dbReference>
<name>A0A2W5FCF6_9SPHI</name>
<dbReference type="PROSITE" id="PS51257">
    <property type="entry name" value="PROKAR_LIPOPROTEIN"/>
    <property type="match status" value="1"/>
</dbReference>
<dbReference type="AlphaFoldDB" id="A0A2W5FCF6"/>
<dbReference type="Pfam" id="PF12741">
    <property type="entry name" value="SusD-like"/>
    <property type="match status" value="1"/>
</dbReference>
<reference evidence="1 2" key="1">
    <citation type="submission" date="2017-11" db="EMBL/GenBank/DDBJ databases">
        <title>Infants hospitalized years apart are colonized by the same room-sourced microbial strains.</title>
        <authorList>
            <person name="Brooks B."/>
            <person name="Olm M.R."/>
            <person name="Firek B.A."/>
            <person name="Baker R."/>
            <person name="Thomas B.C."/>
            <person name="Morowitz M.J."/>
            <person name="Banfield J.F."/>
        </authorList>
    </citation>
    <scope>NUCLEOTIDE SEQUENCE [LARGE SCALE GENOMIC DNA]</scope>
    <source>
        <strain evidence="1">S2_009_000_R2_76</strain>
    </source>
</reference>
<proteinExistence type="predicted"/>
<accession>A0A2W5FCF6</accession>